<evidence type="ECO:0000256" key="1">
    <source>
        <dbReference type="SAM" id="MobiDB-lite"/>
    </source>
</evidence>
<dbReference type="RefSeq" id="XP_023629753.1">
    <property type="nucleotide sequence ID" value="XM_023773985.1"/>
</dbReference>
<gene>
    <name evidence="2" type="ORF">RCC_08739</name>
</gene>
<feature type="compositionally biased region" description="Acidic residues" evidence="1">
    <location>
        <begin position="28"/>
        <end position="39"/>
    </location>
</feature>
<protein>
    <submittedName>
        <fullName evidence="2">Uncharacterized protein</fullName>
    </submittedName>
</protein>
<evidence type="ECO:0000313" key="2">
    <source>
        <dbReference type="EMBL" id="CZT23029.1"/>
    </source>
</evidence>
<dbReference type="EMBL" id="FJUY01000015">
    <property type="protein sequence ID" value="CZT23029.1"/>
    <property type="molecule type" value="Genomic_DNA"/>
</dbReference>
<feature type="region of interest" description="Disordered" evidence="1">
    <location>
        <begin position="104"/>
        <end position="136"/>
    </location>
</feature>
<evidence type="ECO:0000313" key="3">
    <source>
        <dbReference type="Proteomes" id="UP000225277"/>
    </source>
</evidence>
<name>A0A2D3VIH3_9PEZI</name>
<proteinExistence type="predicted"/>
<organism evidence="2 3">
    <name type="scientific">Ramularia collo-cygni</name>
    <dbReference type="NCBI Taxonomy" id="112498"/>
    <lineage>
        <taxon>Eukaryota</taxon>
        <taxon>Fungi</taxon>
        <taxon>Dikarya</taxon>
        <taxon>Ascomycota</taxon>
        <taxon>Pezizomycotina</taxon>
        <taxon>Dothideomycetes</taxon>
        <taxon>Dothideomycetidae</taxon>
        <taxon>Mycosphaerellales</taxon>
        <taxon>Mycosphaerellaceae</taxon>
        <taxon>Ramularia</taxon>
    </lineage>
</organism>
<sequence>MLPDNRPGAAGMSPKNPTAPKRKREQESTIEEPEVEAIDPEVAYKAAGNPHWRQRQRRASTDLRLSHAPMADRDMIEDMRDVALEDNSTGFEATDDAGEDIEMEDNEDENNDVPQPRASRSFRLHPSLFDHSRTRNTTDNPSTLILYFKTSPTDIEGSKELKSRLDDLITKPSIRMVHLTSLQTTVYDNGGIEIRVAKFSSGDVIYNDGEGLTVRDVVEHLEANLKKPGVLRIETDIGASTFIEIFDAVEKK</sequence>
<keyword evidence="3" id="KW-1185">Reference proteome</keyword>
<reference evidence="2 3" key="1">
    <citation type="submission" date="2016-03" db="EMBL/GenBank/DDBJ databases">
        <authorList>
            <person name="Ploux O."/>
        </authorList>
    </citation>
    <scope>NUCLEOTIDE SEQUENCE [LARGE SCALE GENOMIC DNA]</scope>
    <source>
        <strain evidence="2 3">URUG2</strain>
    </source>
</reference>
<accession>A0A2D3VIH3</accession>
<dbReference type="GeneID" id="35603821"/>
<dbReference type="AlphaFoldDB" id="A0A2D3VIH3"/>
<feature type="region of interest" description="Disordered" evidence="1">
    <location>
        <begin position="1"/>
        <end position="66"/>
    </location>
</feature>
<dbReference type="Proteomes" id="UP000225277">
    <property type="component" value="Unassembled WGS sequence"/>
</dbReference>